<dbReference type="SUPFAM" id="SSF53187">
    <property type="entry name" value="Zn-dependent exopeptidases"/>
    <property type="match status" value="1"/>
</dbReference>
<feature type="compositionally biased region" description="Gly residues" evidence="2">
    <location>
        <begin position="156"/>
        <end position="189"/>
    </location>
</feature>
<dbReference type="InterPro" id="IPR002508">
    <property type="entry name" value="MurNAc-LAA_cat"/>
</dbReference>
<dbReference type="Gene3D" id="3.40.630.40">
    <property type="entry name" value="Zn-dependent exopeptidases"/>
    <property type="match status" value="1"/>
</dbReference>
<evidence type="ECO:0000313" key="6">
    <source>
        <dbReference type="Proteomes" id="UP000234789"/>
    </source>
</evidence>
<evidence type="ECO:0000256" key="1">
    <source>
        <dbReference type="ARBA" id="ARBA00022801"/>
    </source>
</evidence>
<dbReference type="InterPro" id="IPR036582">
    <property type="entry name" value="Mao_N_sf"/>
</dbReference>
<dbReference type="GO" id="GO:0009253">
    <property type="term" value="P:peptidoglycan catabolic process"/>
    <property type="evidence" value="ECO:0007669"/>
    <property type="project" value="InterPro"/>
</dbReference>
<dbReference type="Gene3D" id="2.60.40.3500">
    <property type="match status" value="1"/>
</dbReference>
<feature type="region of interest" description="Disordered" evidence="2">
    <location>
        <begin position="149"/>
        <end position="192"/>
    </location>
</feature>
<dbReference type="InterPro" id="IPR050695">
    <property type="entry name" value="N-acetylmuramoyl_amidase_3"/>
</dbReference>
<evidence type="ECO:0000259" key="4">
    <source>
        <dbReference type="SMART" id="SM00646"/>
    </source>
</evidence>
<feature type="domain" description="MurNAc-LAA" evidence="4">
    <location>
        <begin position="387"/>
        <end position="495"/>
    </location>
</feature>
<organism evidence="5 6">
    <name type="scientific">Paenibacillus pasadenensis</name>
    <dbReference type="NCBI Taxonomy" id="217090"/>
    <lineage>
        <taxon>Bacteria</taxon>
        <taxon>Bacillati</taxon>
        <taxon>Bacillota</taxon>
        <taxon>Bacilli</taxon>
        <taxon>Bacillales</taxon>
        <taxon>Paenibacillaceae</taxon>
        <taxon>Paenibacillus</taxon>
    </lineage>
</organism>
<dbReference type="GO" id="GO:0008745">
    <property type="term" value="F:N-acetylmuramoyl-L-alanine amidase activity"/>
    <property type="evidence" value="ECO:0007669"/>
    <property type="project" value="UniProtKB-EC"/>
</dbReference>
<dbReference type="PANTHER" id="PTHR30404">
    <property type="entry name" value="N-ACETYLMURAMOYL-L-ALANINE AMIDASE"/>
    <property type="match status" value="1"/>
</dbReference>
<keyword evidence="1 5" id="KW-0378">Hydrolase</keyword>
<evidence type="ECO:0000313" key="5">
    <source>
        <dbReference type="EMBL" id="PLT45736.1"/>
    </source>
</evidence>
<keyword evidence="6" id="KW-1185">Reference proteome</keyword>
<dbReference type="SUPFAM" id="SSF55383">
    <property type="entry name" value="Copper amine oxidase, domain N"/>
    <property type="match status" value="1"/>
</dbReference>
<feature type="signal peptide" evidence="3">
    <location>
        <begin position="1"/>
        <end position="21"/>
    </location>
</feature>
<dbReference type="AlphaFoldDB" id="A0A2N5N5V3"/>
<protein>
    <submittedName>
        <fullName evidence="5">N-acetylmuramoyl-L-alanine amidase</fullName>
        <ecNumber evidence="5">3.5.1.28</ecNumber>
    </submittedName>
</protein>
<dbReference type="Proteomes" id="UP000234789">
    <property type="component" value="Unassembled WGS sequence"/>
</dbReference>
<dbReference type="Pfam" id="PF07833">
    <property type="entry name" value="Cu_amine_oxidN1"/>
    <property type="match status" value="1"/>
</dbReference>
<feature type="chain" id="PRO_5038792751" evidence="3">
    <location>
        <begin position="22"/>
        <end position="500"/>
    </location>
</feature>
<comment type="caution">
    <text evidence="5">The sequence shown here is derived from an EMBL/GenBank/DDBJ whole genome shotgun (WGS) entry which is preliminary data.</text>
</comment>
<dbReference type="Gene3D" id="3.30.457.10">
    <property type="entry name" value="Copper amine oxidase-like, N-terminal domain"/>
    <property type="match status" value="1"/>
</dbReference>
<evidence type="ECO:0000256" key="3">
    <source>
        <dbReference type="SAM" id="SignalP"/>
    </source>
</evidence>
<gene>
    <name evidence="5" type="ORF">B8V81_4167</name>
</gene>
<name>A0A2N5N5V3_9BACL</name>
<dbReference type="PANTHER" id="PTHR30404:SF0">
    <property type="entry name" value="N-ACETYLMURAMOYL-L-ALANINE AMIDASE AMIC"/>
    <property type="match status" value="1"/>
</dbReference>
<dbReference type="EMBL" id="NFEZ01000004">
    <property type="protein sequence ID" value="PLT45736.1"/>
    <property type="molecule type" value="Genomic_DNA"/>
</dbReference>
<dbReference type="SMART" id="SM00646">
    <property type="entry name" value="Ami_3"/>
    <property type="match status" value="1"/>
</dbReference>
<sequence>MKKAVLMLVFLVAALTMFASATSAASKAPKLFLNGLELQSASAPRIDQSTTFIPIRTVAEGMGFDVTWDKAAKKAVIHNGDSLIELVVGSKSAVVNGSKVALPTPAKIVGSGAASTTMVPLRFVSENMGLEVYYDAPAKSVYLFQPAVQEPENPGTDGGGSQPGTGGTGSQPDPGQGGTEPGGGNGGGTVPSDAQALVTSIQYDGIGTTSIAYQGIATVGEPQVLTGPDRLVLDIPASAFADAFAPGFTATTAKMGEIVTDNPLVSKIRFSHYSDKPSTVRIVWDLTAAAQYTLTKSEGLVQLSVLGSTEPVPPIPTTPSGDKIFKVVIDAGHGAHDPGAIGISGKTEKAYNLAIALKVNELLKKEARIEPILTRSDDTFIALEERAAIANRLKADVFISIHANALKGSSASGTETFYNRADSKTLADIIQKHLLGATGLPDRKVQTAGFVVIKQTTMPAVLTESGFLTNAKDEAILFDEKKQNEIAQALVAGIKEYLKL</sequence>
<dbReference type="Pfam" id="PF01520">
    <property type="entry name" value="Amidase_3"/>
    <property type="match status" value="1"/>
</dbReference>
<keyword evidence="3" id="KW-0732">Signal</keyword>
<accession>A0A2N5N5V3</accession>
<dbReference type="EC" id="3.5.1.28" evidence="5"/>
<dbReference type="InterPro" id="IPR012854">
    <property type="entry name" value="Cu_amine_oxidase-like_N"/>
</dbReference>
<dbReference type="CDD" id="cd02696">
    <property type="entry name" value="MurNAc-LAA"/>
    <property type="match status" value="1"/>
</dbReference>
<evidence type="ECO:0000256" key="2">
    <source>
        <dbReference type="SAM" id="MobiDB-lite"/>
    </source>
</evidence>
<proteinExistence type="predicted"/>
<reference evidence="5 6" key="1">
    <citation type="submission" date="2017-05" db="EMBL/GenBank/DDBJ databases">
        <title>Functional genome analysis of Paenibacillus pasadenensis strain R16: insights on endophytic life style and antifungal activity.</title>
        <authorList>
            <person name="Passera A."/>
            <person name="Marcolungo L."/>
            <person name="Casati P."/>
            <person name="Brasca M."/>
            <person name="Quaglino F."/>
            <person name="Delledonne M."/>
        </authorList>
    </citation>
    <scope>NUCLEOTIDE SEQUENCE [LARGE SCALE GENOMIC DNA]</scope>
    <source>
        <strain evidence="5 6">R16</strain>
    </source>
</reference>
<dbReference type="GO" id="GO:0030288">
    <property type="term" value="C:outer membrane-bounded periplasmic space"/>
    <property type="evidence" value="ECO:0007669"/>
    <property type="project" value="TreeGrafter"/>
</dbReference>